<dbReference type="PROSITE" id="PS50994">
    <property type="entry name" value="INTEGRASE"/>
    <property type="match status" value="1"/>
</dbReference>
<name>A0AAV4I460_9GAST</name>
<dbReference type="InterPro" id="IPR001584">
    <property type="entry name" value="Integrase_cat-core"/>
</dbReference>
<dbReference type="PANTHER" id="PTHR37984:SF8">
    <property type="entry name" value="CCHC-TYPE DOMAIN-CONTAINING PROTEIN"/>
    <property type="match status" value="1"/>
</dbReference>
<feature type="compositionally biased region" description="Basic and acidic residues" evidence="1">
    <location>
        <begin position="216"/>
        <end position="226"/>
    </location>
</feature>
<keyword evidence="4" id="KW-1185">Reference proteome</keyword>
<evidence type="ECO:0000259" key="2">
    <source>
        <dbReference type="PROSITE" id="PS50994"/>
    </source>
</evidence>
<feature type="region of interest" description="Disordered" evidence="1">
    <location>
        <begin position="215"/>
        <end position="293"/>
    </location>
</feature>
<dbReference type="Gene3D" id="3.30.420.10">
    <property type="entry name" value="Ribonuclease H-like superfamily/Ribonuclease H"/>
    <property type="match status" value="1"/>
</dbReference>
<evidence type="ECO:0000313" key="3">
    <source>
        <dbReference type="EMBL" id="GFS05249.1"/>
    </source>
</evidence>
<dbReference type="InterPro" id="IPR012337">
    <property type="entry name" value="RNaseH-like_sf"/>
</dbReference>
<dbReference type="SUPFAM" id="SSF53098">
    <property type="entry name" value="Ribonuclease H-like"/>
    <property type="match status" value="1"/>
</dbReference>
<dbReference type="Pfam" id="PF00665">
    <property type="entry name" value="rve"/>
    <property type="match status" value="1"/>
</dbReference>
<organism evidence="3 4">
    <name type="scientific">Elysia marginata</name>
    <dbReference type="NCBI Taxonomy" id="1093978"/>
    <lineage>
        <taxon>Eukaryota</taxon>
        <taxon>Metazoa</taxon>
        <taxon>Spiralia</taxon>
        <taxon>Lophotrochozoa</taxon>
        <taxon>Mollusca</taxon>
        <taxon>Gastropoda</taxon>
        <taxon>Heterobranchia</taxon>
        <taxon>Euthyneura</taxon>
        <taxon>Panpulmonata</taxon>
        <taxon>Sacoglossa</taxon>
        <taxon>Placobranchoidea</taxon>
        <taxon>Plakobranchidae</taxon>
        <taxon>Elysia</taxon>
    </lineage>
</organism>
<dbReference type="Proteomes" id="UP000762676">
    <property type="component" value="Unassembled WGS sequence"/>
</dbReference>
<comment type="caution">
    <text evidence="3">The sequence shown here is derived from an EMBL/GenBank/DDBJ whole genome shotgun (WGS) entry which is preliminary data.</text>
</comment>
<protein>
    <submittedName>
        <fullName evidence="3">Pol polyprotein</fullName>
    </submittedName>
</protein>
<accession>A0AAV4I460</accession>
<sequence>MDYYSAFIQTAKIHSLRSSSVVEALKQNFSIHGIPNKIRTDCGTQFTSQEFQDFCQGYNIQHHMVSPHHQSANCKAEKAVQIVKRLWTKCKDKYMAVLDFNTTPLENVKASPAQLLMGRRPRNLLPAVNQLFQPRTINRKEFSKQYYKMKETQKFYHDRTTRPLQDLPETSPVRLQPTAGRKVWLPGTIIKKVGPRSYHVETGDGVYKRNRRHIRTSTEHANRDRNVVPPSFEETEEDTQVHLSNNSGMPNTPQPQVEVPPSPTHRELSNSRPLTDKVSLRAHSDNPPYTTRF</sequence>
<dbReference type="EMBL" id="BMAT01006054">
    <property type="protein sequence ID" value="GFS05249.1"/>
    <property type="molecule type" value="Genomic_DNA"/>
</dbReference>
<gene>
    <name evidence="3" type="ORF">ElyMa_002933100</name>
</gene>
<reference evidence="3 4" key="1">
    <citation type="journal article" date="2021" name="Elife">
        <title>Chloroplast acquisition without the gene transfer in kleptoplastic sea slugs, Plakobranchus ocellatus.</title>
        <authorList>
            <person name="Maeda T."/>
            <person name="Takahashi S."/>
            <person name="Yoshida T."/>
            <person name="Shimamura S."/>
            <person name="Takaki Y."/>
            <person name="Nagai Y."/>
            <person name="Toyoda A."/>
            <person name="Suzuki Y."/>
            <person name="Arimoto A."/>
            <person name="Ishii H."/>
            <person name="Satoh N."/>
            <person name="Nishiyama T."/>
            <person name="Hasebe M."/>
            <person name="Maruyama T."/>
            <person name="Minagawa J."/>
            <person name="Obokata J."/>
            <person name="Shigenobu S."/>
        </authorList>
    </citation>
    <scope>NUCLEOTIDE SEQUENCE [LARGE SCALE GENOMIC DNA]</scope>
</reference>
<proteinExistence type="predicted"/>
<feature type="compositionally biased region" description="Basic and acidic residues" evidence="1">
    <location>
        <begin position="264"/>
        <end position="284"/>
    </location>
</feature>
<dbReference type="InterPro" id="IPR036397">
    <property type="entry name" value="RNaseH_sf"/>
</dbReference>
<feature type="compositionally biased region" description="Polar residues" evidence="1">
    <location>
        <begin position="241"/>
        <end position="255"/>
    </location>
</feature>
<feature type="domain" description="Integrase catalytic" evidence="2">
    <location>
        <begin position="1"/>
        <end position="129"/>
    </location>
</feature>
<dbReference type="GO" id="GO:0015074">
    <property type="term" value="P:DNA integration"/>
    <property type="evidence" value="ECO:0007669"/>
    <property type="project" value="InterPro"/>
</dbReference>
<evidence type="ECO:0000256" key="1">
    <source>
        <dbReference type="SAM" id="MobiDB-lite"/>
    </source>
</evidence>
<dbReference type="AlphaFoldDB" id="A0AAV4I460"/>
<dbReference type="InterPro" id="IPR050951">
    <property type="entry name" value="Retrovirus_Pol_polyprotein"/>
</dbReference>
<dbReference type="FunFam" id="3.30.420.10:FF:000063">
    <property type="entry name" value="Retrovirus-related Pol polyprotein from transposon 297-like Protein"/>
    <property type="match status" value="1"/>
</dbReference>
<dbReference type="PANTHER" id="PTHR37984">
    <property type="entry name" value="PROTEIN CBG26694"/>
    <property type="match status" value="1"/>
</dbReference>
<dbReference type="GO" id="GO:0003676">
    <property type="term" value="F:nucleic acid binding"/>
    <property type="evidence" value="ECO:0007669"/>
    <property type="project" value="InterPro"/>
</dbReference>
<evidence type="ECO:0000313" key="4">
    <source>
        <dbReference type="Proteomes" id="UP000762676"/>
    </source>
</evidence>